<dbReference type="Gene3D" id="3.20.20.190">
    <property type="entry name" value="Phosphatidylinositol (PI) phosphodiesterase"/>
    <property type="match status" value="1"/>
</dbReference>
<comment type="caution">
    <text evidence="2">The sequence shown here is derived from an EMBL/GenBank/DDBJ whole genome shotgun (WGS) entry which is preliminary data.</text>
</comment>
<name>A0A9D9EA07_9SPIR</name>
<sequence>MSHHSFLEPMPRVIAHRGDSRNYPENTLPAFESAVRMGIDVVETDIHLTKDGVLVIWHDPTLERNTDGRGRIEDHTLEELRRFDAGYTFTQDGGRTFPFRGKGVRICTLAEALEHCPGQRFNIDLKTKCPEIVDEFIKVIREHDAVDRVVGASFHLSNLKRLRRLAPDFLTSVTTAEVVPLLFRQKTHTLPKAFKRKIIFQIPMAAGPVKVVTPAFVKAMHQRGAVVMVWTINDEETMRRLFAMGVDSVMTDDPALVIKVADEMNIRKDPLK</sequence>
<feature type="domain" description="GP-PDE" evidence="1">
    <location>
        <begin position="11"/>
        <end position="261"/>
    </location>
</feature>
<dbReference type="GO" id="GO:0006629">
    <property type="term" value="P:lipid metabolic process"/>
    <property type="evidence" value="ECO:0007669"/>
    <property type="project" value="InterPro"/>
</dbReference>
<evidence type="ECO:0000259" key="1">
    <source>
        <dbReference type="PROSITE" id="PS51704"/>
    </source>
</evidence>
<evidence type="ECO:0000313" key="2">
    <source>
        <dbReference type="EMBL" id="MBO8442960.1"/>
    </source>
</evidence>
<accession>A0A9D9EA07</accession>
<dbReference type="PANTHER" id="PTHR46211:SF14">
    <property type="entry name" value="GLYCEROPHOSPHODIESTER PHOSPHODIESTERASE"/>
    <property type="match status" value="1"/>
</dbReference>
<dbReference type="PROSITE" id="PS51704">
    <property type="entry name" value="GP_PDE"/>
    <property type="match status" value="1"/>
</dbReference>
<dbReference type="GO" id="GO:0008081">
    <property type="term" value="F:phosphoric diester hydrolase activity"/>
    <property type="evidence" value="ECO:0007669"/>
    <property type="project" value="InterPro"/>
</dbReference>
<protein>
    <submittedName>
        <fullName evidence="2">Glycerophosphodiester phosphodiesterase</fullName>
    </submittedName>
</protein>
<proteinExistence type="predicted"/>
<dbReference type="InterPro" id="IPR017946">
    <property type="entry name" value="PLC-like_Pdiesterase_TIM-brl"/>
</dbReference>
<reference evidence="2" key="2">
    <citation type="journal article" date="2021" name="PeerJ">
        <title>Extensive microbial diversity within the chicken gut microbiome revealed by metagenomics and culture.</title>
        <authorList>
            <person name="Gilroy R."/>
            <person name="Ravi A."/>
            <person name="Getino M."/>
            <person name="Pursley I."/>
            <person name="Horton D.L."/>
            <person name="Alikhan N.F."/>
            <person name="Baker D."/>
            <person name="Gharbi K."/>
            <person name="Hall N."/>
            <person name="Watson M."/>
            <person name="Adriaenssens E.M."/>
            <person name="Foster-Nyarko E."/>
            <person name="Jarju S."/>
            <person name="Secka A."/>
            <person name="Antonio M."/>
            <person name="Oren A."/>
            <person name="Chaudhuri R.R."/>
            <person name="La Ragione R."/>
            <person name="Hildebrand F."/>
            <person name="Pallen M.J."/>
        </authorList>
    </citation>
    <scope>NUCLEOTIDE SEQUENCE</scope>
    <source>
        <strain evidence="2">11167</strain>
    </source>
</reference>
<evidence type="ECO:0000313" key="3">
    <source>
        <dbReference type="Proteomes" id="UP000823633"/>
    </source>
</evidence>
<organism evidence="2 3">
    <name type="scientific">Candidatus Aphodenecus pullistercoris</name>
    <dbReference type="NCBI Taxonomy" id="2840669"/>
    <lineage>
        <taxon>Bacteria</taxon>
        <taxon>Pseudomonadati</taxon>
        <taxon>Spirochaetota</taxon>
        <taxon>Spirochaetia</taxon>
        <taxon>Spirochaetales</taxon>
        <taxon>Candidatus Aphodenecus</taxon>
    </lineage>
</organism>
<gene>
    <name evidence="2" type="ORF">IAC42_04300</name>
</gene>
<dbReference type="Proteomes" id="UP000823633">
    <property type="component" value="Unassembled WGS sequence"/>
</dbReference>
<dbReference type="AlphaFoldDB" id="A0A9D9EA07"/>
<dbReference type="InterPro" id="IPR030395">
    <property type="entry name" value="GP_PDE_dom"/>
</dbReference>
<reference evidence="2" key="1">
    <citation type="submission" date="2020-10" db="EMBL/GenBank/DDBJ databases">
        <authorList>
            <person name="Gilroy R."/>
        </authorList>
    </citation>
    <scope>NUCLEOTIDE SEQUENCE</scope>
    <source>
        <strain evidence="2">11167</strain>
    </source>
</reference>
<dbReference type="PANTHER" id="PTHR46211">
    <property type="entry name" value="GLYCEROPHOSPHORYL DIESTER PHOSPHODIESTERASE"/>
    <property type="match status" value="1"/>
</dbReference>
<dbReference type="Pfam" id="PF03009">
    <property type="entry name" value="GDPD"/>
    <property type="match status" value="1"/>
</dbReference>
<dbReference type="CDD" id="cd08561">
    <property type="entry name" value="GDPD_cytoplasmic_ScUgpQ2_like"/>
    <property type="match status" value="1"/>
</dbReference>
<dbReference type="EMBL" id="JADIMU010000027">
    <property type="protein sequence ID" value="MBO8442960.1"/>
    <property type="molecule type" value="Genomic_DNA"/>
</dbReference>
<dbReference type="SUPFAM" id="SSF51695">
    <property type="entry name" value="PLC-like phosphodiesterases"/>
    <property type="match status" value="1"/>
</dbReference>